<feature type="domain" description="Aldehyde oxidase/xanthine dehydrogenase a/b hammerhead" evidence="1">
    <location>
        <begin position="22"/>
        <end position="127"/>
    </location>
</feature>
<reference evidence="2" key="1">
    <citation type="submission" date="2018-05" db="EMBL/GenBank/DDBJ databases">
        <authorList>
            <person name="Lanie J.A."/>
            <person name="Ng W.-L."/>
            <person name="Kazmierczak K.M."/>
            <person name="Andrzejewski T.M."/>
            <person name="Davidsen T.M."/>
            <person name="Wayne K.J."/>
            <person name="Tettelin H."/>
            <person name="Glass J.I."/>
            <person name="Rusch D."/>
            <person name="Podicherti R."/>
            <person name="Tsui H.-C.T."/>
            <person name="Winkler M.E."/>
        </authorList>
    </citation>
    <scope>NUCLEOTIDE SEQUENCE</scope>
</reference>
<dbReference type="InterPro" id="IPR036856">
    <property type="entry name" value="Ald_Oxase/Xan_DH_a/b_sf"/>
</dbReference>
<dbReference type="SMART" id="SM01008">
    <property type="entry name" value="Ald_Xan_dh_C"/>
    <property type="match status" value="1"/>
</dbReference>
<feature type="non-terminal residue" evidence="2">
    <location>
        <position position="304"/>
    </location>
</feature>
<organism evidence="2">
    <name type="scientific">marine metagenome</name>
    <dbReference type="NCBI Taxonomy" id="408172"/>
    <lineage>
        <taxon>unclassified sequences</taxon>
        <taxon>metagenomes</taxon>
        <taxon>ecological metagenomes</taxon>
    </lineage>
</organism>
<dbReference type="PANTHER" id="PTHR11908:SF157">
    <property type="entry name" value="XANTHINE DEHYDROGENASE SUBUNIT D-RELATED"/>
    <property type="match status" value="1"/>
</dbReference>
<evidence type="ECO:0000259" key="1">
    <source>
        <dbReference type="SMART" id="SM01008"/>
    </source>
</evidence>
<name>A0A382R5J0_9ZZZZ</name>
<dbReference type="GO" id="GO:0016491">
    <property type="term" value="F:oxidoreductase activity"/>
    <property type="evidence" value="ECO:0007669"/>
    <property type="project" value="InterPro"/>
</dbReference>
<dbReference type="SUPFAM" id="SSF56003">
    <property type="entry name" value="Molybdenum cofactor-binding domain"/>
    <property type="match status" value="1"/>
</dbReference>
<sequence>MNMQSTIIGAPVTQIEGPSKVTGQTRYAADVDLPGMLWGKILRSPHPHARIVGIDASKAWSVPGVKAVVTGQDAPGHLMGKVLRDMPVLCWDRVRYIGDRVAAVAAETPEAAEEAILLIEIDYELLPAVFDPMEAMKPDAPLIHEDVASYVGAPVDVLATDVHNGQTRLAWAKGDLDEGFRQADIILEHSFAVPSRHQGYLEPFASVISIDDTGRIQAWCSSKAPFRARLQLAQAMGLQDEDIRVNVVSVGGDFGGKGDTRDLPVAYLLAKMSERPVKIVMSYREELTASNPTHPTFATIKSGM</sequence>
<proteinExistence type="predicted"/>
<dbReference type="InterPro" id="IPR008274">
    <property type="entry name" value="AldOxase/xan_DH_MoCoBD1"/>
</dbReference>
<dbReference type="InterPro" id="IPR000674">
    <property type="entry name" value="Ald_Oxase/Xan_DH_a/b"/>
</dbReference>
<evidence type="ECO:0000313" key="2">
    <source>
        <dbReference type="EMBL" id="SVC92412.1"/>
    </source>
</evidence>
<dbReference type="GO" id="GO:0005506">
    <property type="term" value="F:iron ion binding"/>
    <property type="evidence" value="ECO:0007669"/>
    <property type="project" value="InterPro"/>
</dbReference>
<dbReference type="InterPro" id="IPR037165">
    <property type="entry name" value="AldOxase/xan_DH_Mopterin-bd_sf"/>
</dbReference>
<dbReference type="EMBL" id="UINC01118940">
    <property type="protein sequence ID" value="SVC92412.1"/>
    <property type="molecule type" value="Genomic_DNA"/>
</dbReference>
<protein>
    <recommendedName>
        <fullName evidence="1">Aldehyde oxidase/xanthine dehydrogenase a/b hammerhead domain-containing protein</fullName>
    </recommendedName>
</protein>
<accession>A0A382R5J0</accession>
<dbReference type="SUPFAM" id="SSF54665">
    <property type="entry name" value="CO dehydrogenase molybdoprotein N-domain-like"/>
    <property type="match status" value="1"/>
</dbReference>
<dbReference type="Gene3D" id="3.90.1170.50">
    <property type="entry name" value="Aldehyde oxidase/xanthine dehydrogenase, a/b hammerhead"/>
    <property type="match status" value="1"/>
</dbReference>
<dbReference type="Gene3D" id="3.30.365.10">
    <property type="entry name" value="Aldehyde oxidase/xanthine dehydrogenase, molybdopterin binding domain"/>
    <property type="match status" value="2"/>
</dbReference>
<dbReference type="AlphaFoldDB" id="A0A382R5J0"/>
<dbReference type="InterPro" id="IPR016208">
    <property type="entry name" value="Ald_Oxase/xanthine_DH-like"/>
</dbReference>
<gene>
    <name evidence="2" type="ORF">METZ01_LOCUS345266</name>
</gene>
<dbReference type="Pfam" id="PF01315">
    <property type="entry name" value="Ald_Xan_dh_C"/>
    <property type="match status" value="1"/>
</dbReference>
<dbReference type="PANTHER" id="PTHR11908">
    <property type="entry name" value="XANTHINE DEHYDROGENASE"/>
    <property type="match status" value="1"/>
</dbReference>
<dbReference type="Pfam" id="PF02738">
    <property type="entry name" value="MoCoBD_1"/>
    <property type="match status" value="1"/>
</dbReference>